<evidence type="ECO:0000313" key="2">
    <source>
        <dbReference type="Proteomes" id="UP000078507"/>
    </source>
</evidence>
<organism evidence="1 2">
    <name type="scientific">Sinorhizobium saheli</name>
    <dbReference type="NCBI Taxonomy" id="36856"/>
    <lineage>
        <taxon>Bacteria</taxon>
        <taxon>Pseudomonadati</taxon>
        <taxon>Pseudomonadota</taxon>
        <taxon>Alphaproteobacteria</taxon>
        <taxon>Hyphomicrobiales</taxon>
        <taxon>Rhizobiaceae</taxon>
        <taxon>Sinorhizobium/Ensifer group</taxon>
        <taxon>Sinorhizobium</taxon>
    </lineage>
</organism>
<dbReference type="Proteomes" id="UP000078507">
    <property type="component" value="Unassembled WGS sequence"/>
</dbReference>
<dbReference type="STRING" id="36856.ATB98_16610"/>
<accession>A0A178YQF7</accession>
<reference evidence="1 2" key="1">
    <citation type="submission" date="2015-11" db="EMBL/GenBank/DDBJ databases">
        <title>Ensifer anhuiense sp. nov., an effective nitrogen fixation bacterium with Glycine soja.</title>
        <authorList>
            <person name="Yan H."/>
            <person name="Chen W."/>
        </authorList>
    </citation>
    <scope>NUCLEOTIDE SEQUENCE [LARGE SCALE GENOMIC DNA]</scope>
    <source>
        <strain evidence="1 2">LMG 7837</strain>
    </source>
</reference>
<comment type="caution">
    <text evidence="1">The sequence shown here is derived from an EMBL/GenBank/DDBJ whole genome shotgun (WGS) entry which is preliminary data.</text>
</comment>
<sequence>MRVAGVRAALTIGDILENPHFPAALRQAALKLVAMHDDAPRIVRYVADLQKWLLTQASLALHFEHATDPSRPGLTAANLVAFLVDSNVASRNTAVAHLAELRNYRLLLDLEEPGDRRSRPLGFADIAETLARQWFDGHLKSLDMLDDGSRYEQSLADPRLLWHAHPRMARRLFYDRGWSEPPESVDVFVRTGSGSNILHDLMARLPQGRPPEERTWIGPLRISELTERYIISRSHAQRVFARARELDIVGWERPGNKGNFWVSERLIRDYRRWQAVKFAMIDDAFQWTLSRASGSL</sequence>
<name>A0A178YQF7_SINSA</name>
<protein>
    <submittedName>
        <fullName evidence="1">Uncharacterized protein</fullName>
    </submittedName>
</protein>
<gene>
    <name evidence="1" type="ORF">ATB98_16610</name>
</gene>
<dbReference type="EMBL" id="LNQB01000054">
    <property type="protein sequence ID" value="OAP49511.1"/>
    <property type="molecule type" value="Genomic_DNA"/>
</dbReference>
<proteinExistence type="predicted"/>
<dbReference type="AlphaFoldDB" id="A0A178YQF7"/>
<keyword evidence="2" id="KW-1185">Reference proteome</keyword>
<evidence type="ECO:0000313" key="1">
    <source>
        <dbReference type="EMBL" id="OAP49511.1"/>
    </source>
</evidence>